<feature type="transmembrane region" description="Helical" evidence="2">
    <location>
        <begin position="118"/>
        <end position="139"/>
    </location>
</feature>
<keyword evidence="2" id="KW-1133">Transmembrane helix</keyword>
<dbReference type="Proteomes" id="UP000189339">
    <property type="component" value="Unassembled WGS sequence"/>
</dbReference>
<feature type="transmembrane region" description="Helical" evidence="2">
    <location>
        <begin position="159"/>
        <end position="178"/>
    </location>
</feature>
<evidence type="ECO:0000313" key="3">
    <source>
        <dbReference type="EMBL" id="ONF44264.1"/>
    </source>
</evidence>
<sequence>MNAVGWIRRKTEAWLDVQGGDWLFGAEFALMFLSLFGLMMVFALLVTLDAYLDDGTMTWIPLSVVGGMNLLITAPWGLYLHFLGNKAIKESPPVRFHRQRREVAMPRWTEGQAFKLPLWNDTVAGFTYIGVLFTVGWALTPFMNEYSSTEYRNSLVLDGLVLLGIELLVIGTYLFIALRLKKKHDPKLVYEIYPWDKLVAYIETKHNIGPGLMAAHTVLTLAIPKPDDPDGPLQGQMPPGPQRDVPVTLAGQEGGRLVLPAISGPHHHRAPHQDPGAEAPARGTESLVRAFAQGTVGPAIRGTAEPESTAHPCLRAGLALYPDGSRV</sequence>
<keyword evidence="2" id="KW-0472">Membrane</keyword>
<evidence type="ECO:0000313" key="4">
    <source>
        <dbReference type="Proteomes" id="UP000189339"/>
    </source>
</evidence>
<reference evidence="3 4" key="1">
    <citation type="submission" date="2016-12" db="EMBL/GenBank/DDBJ databases">
        <title>Marinobacter lutaoensis whole genome sequencing.</title>
        <authorList>
            <person name="Verma A."/>
            <person name="Krishnamurthi S."/>
        </authorList>
    </citation>
    <scope>NUCLEOTIDE SEQUENCE [LARGE SCALE GENOMIC DNA]</scope>
    <source>
        <strain evidence="3 4">T5054</strain>
    </source>
</reference>
<feature type="region of interest" description="Disordered" evidence="1">
    <location>
        <begin position="263"/>
        <end position="282"/>
    </location>
</feature>
<dbReference type="EMBL" id="MSCW01000005">
    <property type="protein sequence ID" value="ONF44264.1"/>
    <property type="molecule type" value="Genomic_DNA"/>
</dbReference>
<protein>
    <submittedName>
        <fullName evidence="3">Uncharacterized protein</fullName>
    </submittedName>
</protein>
<organism evidence="3 4">
    <name type="scientific">Marinobacter lutaoensis</name>
    <dbReference type="NCBI Taxonomy" id="135739"/>
    <lineage>
        <taxon>Bacteria</taxon>
        <taxon>Pseudomonadati</taxon>
        <taxon>Pseudomonadota</taxon>
        <taxon>Gammaproteobacteria</taxon>
        <taxon>Pseudomonadales</taxon>
        <taxon>Marinobacteraceae</taxon>
        <taxon>Marinobacter</taxon>
    </lineage>
</organism>
<accession>A0A1V2DU76</accession>
<name>A0A1V2DU76_9GAMM</name>
<evidence type="ECO:0000256" key="2">
    <source>
        <dbReference type="SAM" id="Phobius"/>
    </source>
</evidence>
<comment type="caution">
    <text evidence="3">The sequence shown here is derived from an EMBL/GenBank/DDBJ whole genome shotgun (WGS) entry which is preliminary data.</text>
</comment>
<keyword evidence="4" id="KW-1185">Reference proteome</keyword>
<dbReference type="AlphaFoldDB" id="A0A1V2DU76"/>
<feature type="transmembrane region" description="Helical" evidence="2">
    <location>
        <begin position="28"/>
        <end position="52"/>
    </location>
</feature>
<feature type="transmembrane region" description="Helical" evidence="2">
    <location>
        <begin position="58"/>
        <end position="79"/>
    </location>
</feature>
<evidence type="ECO:0000256" key="1">
    <source>
        <dbReference type="SAM" id="MobiDB-lite"/>
    </source>
</evidence>
<proteinExistence type="predicted"/>
<gene>
    <name evidence="3" type="ORF">BTO32_08265</name>
</gene>
<keyword evidence="2" id="KW-0812">Transmembrane</keyword>